<name>A0ABR1DHX3_NECAM</name>
<evidence type="ECO:0000313" key="1">
    <source>
        <dbReference type="EMBL" id="KAK6750073.1"/>
    </source>
</evidence>
<protein>
    <submittedName>
        <fullName evidence="1">Uncharacterized protein</fullName>
    </submittedName>
</protein>
<proteinExistence type="predicted"/>
<organism evidence="1 2">
    <name type="scientific">Necator americanus</name>
    <name type="common">Human hookworm</name>
    <dbReference type="NCBI Taxonomy" id="51031"/>
    <lineage>
        <taxon>Eukaryota</taxon>
        <taxon>Metazoa</taxon>
        <taxon>Ecdysozoa</taxon>
        <taxon>Nematoda</taxon>
        <taxon>Chromadorea</taxon>
        <taxon>Rhabditida</taxon>
        <taxon>Rhabditina</taxon>
        <taxon>Rhabditomorpha</taxon>
        <taxon>Strongyloidea</taxon>
        <taxon>Ancylostomatidae</taxon>
        <taxon>Bunostominae</taxon>
        <taxon>Necator</taxon>
    </lineage>
</organism>
<dbReference type="Proteomes" id="UP001303046">
    <property type="component" value="Unassembled WGS sequence"/>
</dbReference>
<dbReference type="EMBL" id="JAVFWL010000004">
    <property type="protein sequence ID" value="KAK6750073.1"/>
    <property type="molecule type" value="Genomic_DNA"/>
</dbReference>
<evidence type="ECO:0000313" key="2">
    <source>
        <dbReference type="Proteomes" id="UP001303046"/>
    </source>
</evidence>
<sequence length="160" mass="17750">MTFFSWISPFTKGSGISSPAHHARLWVWLTQDDPFFISSDNGVQTVESAASGEQLSADVQASLAVAVAQCMGEPQSEFLHHSERSQSIAHGGQRTAKTGSKVLHIFIWMLLRQILQFAERYCSRSTRARIIFEFLVSGFEALEPGAHRPLRSGFSAEHLT</sequence>
<accession>A0ABR1DHX3</accession>
<gene>
    <name evidence="1" type="primary">Necator_chrIV.g15501</name>
    <name evidence="1" type="ORF">RB195_002206</name>
</gene>
<reference evidence="1 2" key="1">
    <citation type="submission" date="2023-08" db="EMBL/GenBank/DDBJ databases">
        <title>A Necator americanus chromosomal reference genome.</title>
        <authorList>
            <person name="Ilik V."/>
            <person name="Petrzelkova K.J."/>
            <person name="Pardy F."/>
            <person name="Fuh T."/>
            <person name="Niatou-Singa F.S."/>
            <person name="Gouil Q."/>
            <person name="Baker L."/>
            <person name="Ritchie M.E."/>
            <person name="Jex A.R."/>
            <person name="Gazzola D."/>
            <person name="Li H."/>
            <person name="Toshio Fujiwara R."/>
            <person name="Zhan B."/>
            <person name="Aroian R.V."/>
            <person name="Pafco B."/>
            <person name="Schwarz E.M."/>
        </authorList>
    </citation>
    <scope>NUCLEOTIDE SEQUENCE [LARGE SCALE GENOMIC DNA]</scope>
    <source>
        <strain evidence="1 2">Aroian</strain>
        <tissue evidence="1">Whole animal</tissue>
    </source>
</reference>
<keyword evidence="2" id="KW-1185">Reference proteome</keyword>
<comment type="caution">
    <text evidence="1">The sequence shown here is derived from an EMBL/GenBank/DDBJ whole genome shotgun (WGS) entry which is preliminary data.</text>
</comment>